<organism evidence="3 4">
    <name type="scientific">Miscanthus lutarioriparius</name>
    <dbReference type="NCBI Taxonomy" id="422564"/>
    <lineage>
        <taxon>Eukaryota</taxon>
        <taxon>Viridiplantae</taxon>
        <taxon>Streptophyta</taxon>
        <taxon>Embryophyta</taxon>
        <taxon>Tracheophyta</taxon>
        <taxon>Spermatophyta</taxon>
        <taxon>Magnoliopsida</taxon>
        <taxon>Liliopsida</taxon>
        <taxon>Poales</taxon>
        <taxon>Poaceae</taxon>
        <taxon>PACMAD clade</taxon>
        <taxon>Panicoideae</taxon>
        <taxon>Andropogonodae</taxon>
        <taxon>Andropogoneae</taxon>
        <taxon>Saccharinae</taxon>
        <taxon>Miscanthus</taxon>
    </lineage>
</organism>
<feature type="transmembrane region" description="Helical" evidence="2">
    <location>
        <begin position="121"/>
        <end position="152"/>
    </location>
</feature>
<dbReference type="EMBL" id="CAJGYO010000016">
    <property type="protein sequence ID" value="CAD6272650.1"/>
    <property type="molecule type" value="Genomic_DNA"/>
</dbReference>
<keyword evidence="4" id="KW-1185">Reference proteome</keyword>
<accession>A0A811RST3</accession>
<keyword evidence="2" id="KW-0812">Transmembrane</keyword>
<gene>
    <name evidence="3" type="ORF">NCGR_LOCUS55923</name>
</gene>
<name>A0A811RST3_9POAL</name>
<comment type="caution">
    <text evidence="3">The sequence shown here is derived from an EMBL/GenBank/DDBJ whole genome shotgun (WGS) entry which is preliminary data.</text>
</comment>
<feature type="region of interest" description="Disordered" evidence="1">
    <location>
        <begin position="1"/>
        <end position="34"/>
    </location>
</feature>
<keyword evidence="2" id="KW-1133">Transmembrane helix</keyword>
<evidence type="ECO:0000313" key="3">
    <source>
        <dbReference type="EMBL" id="CAD6272650.1"/>
    </source>
</evidence>
<dbReference type="Proteomes" id="UP000604825">
    <property type="component" value="Unassembled WGS sequence"/>
</dbReference>
<dbReference type="AlphaFoldDB" id="A0A811RST3"/>
<reference evidence="3" key="1">
    <citation type="submission" date="2020-10" db="EMBL/GenBank/DDBJ databases">
        <authorList>
            <person name="Han B."/>
            <person name="Lu T."/>
            <person name="Zhao Q."/>
            <person name="Huang X."/>
            <person name="Zhao Y."/>
        </authorList>
    </citation>
    <scope>NUCLEOTIDE SEQUENCE</scope>
</reference>
<sequence length="181" mass="20535">MDSNAAAKLQRPPPHADDDELPALAPPEGRGSQRTLTGTRLRAIAALALFSDYCRIVGQNLMDGSRDADEDKLLQLWRVPALLALAYAVVAALIWFIGWLERRRLQPADDRDARWEGRVKLAARFMVHTIINLLVFYSSSVTPCALFMFMWVRSGDQVYIKVQKEEESGEEKQYQVLRCDL</sequence>
<keyword evidence="2" id="KW-0472">Membrane</keyword>
<evidence type="ECO:0000313" key="4">
    <source>
        <dbReference type="Proteomes" id="UP000604825"/>
    </source>
</evidence>
<protein>
    <submittedName>
        <fullName evidence="3">Uncharacterized protein</fullName>
    </submittedName>
</protein>
<evidence type="ECO:0000256" key="1">
    <source>
        <dbReference type="SAM" id="MobiDB-lite"/>
    </source>
</evidence>
<proteinExistence type="predicted"/>
<evidence type="ECO:0000256" key="2">
    <source>
        <dbReference type="SAM" id="Phobius"/>
    </source>
</evidence>
<feature type="transmembrane region" description="Helical" evidence="2">
    <location>
        <begin position="81"/>
        <end position="100"/>
    </location>
</feature>
<dbReference type="OrthoDB" id="10558830at2759"/>